<evidence type="ECO:0000313" key="5">
    <source>
        <dbReference type="Proteomes" id="UP001168613"/>
    </source>
</evidence>
<dbReference type="InterPro" id="IPR003695">
    <property type="entry name" value="Ppx_GppA_N"/>
</dbReference>
<dbReference type="SUPFAM" id="SSF109604">
    <property type="entry name" value="HD-domain/PDEase-like"/>
    <property type="match status" value="1"/>
</dbReference>
<dbReference type="InterPro" id="IPR050273">
    <property type="entry name" value="GppA/Ppx_hydrolase"/>
</dbReference>
<name>A0ABT8EMV4_9BURK</name>
<dbReference type="Gene3D" id="3.30.420.150">
    <property type="entry name" value="Exopolyphosphatase. Domain 2"/>
    <property type="match status" value="1"/>
</dbReference>
<dbReference type="PANTHER" id="PTHR30005:SF0">
    <property type="entry name" value="RETROGRADE REGULATION PROTEIN 2"/>
    <property type="match status" value="1"/>
</dbReference>
<dbReference type="InterPro" id="IPR030673">
    <property type="entry name" value="PyroPPase_GppA_Ppx"/>
</dbReference>
<dbReference type="InterPro" id="IPR043129">
    <property type="entry name" value="ATPase_NBD"/>
</dbReference>
<keyword evidence="5" id="KW-1185">Reference proteome</keyword>
<dbReference type="Gene3D" id="1.10.3210.10">
    <property type="entry name" value="Hypothetical protein af1432"/>
    <property type="match status" value="1"/>
</dbReference>
<organism evidence="4 5">
    <name type="scientific">Alcaligenes endophyticus</name>
    <dbReference type="NCBI Taxonomy" id="1929088"/>
    <lineage>
        <taxon>Bacteria</taxon>
        <taxon>Pseudomonadati</taxon>
        <taxon>Pseudomonadota</taxon>
        <taxon>Betaproteobacteria</taxon>
        <taxon>Burkholderiales</taxon>
        <taxon>Alcaligenaceae</taxon>
        <taxon>Alcaligenes</taxon>
    </lineage>
</organism>
<dbReference type="Pfam" id="PF02541">
    <property type="entry name" value="Ppx-GppA"/>
    <property type="match status" value="1"/>
</dbReference>
<dbReference type="Gene3D" id="3.30.420.40">
    <property type="match status" value="1"/>
</dbReference>
<gene>
    <name evidence="4" type="ORF">LMS43_15190</name>
</gene>
<feature type="domain" description="Ppx/GppA phosphatase C-terminal" evidence="3">
    <location>
        <begin position="312"/>
        <end position="481"/>
    </location>
</feature>
<dbReference type="Pfam" id="PF21447">
    <property type="entry name" value="Ppx-GppA_III"/>
    <property type="match status" value="1"/>
</dbReference>
<dbReference type="PIRSF" id="PIRSF001267">
    <property type="entry name" value="Pyrophosphatase_GppA_Ppx"/>
    <property type="match status" value="1"/>
</dbReference>
<accession>A0ABT8EMV4</accession>
<evidence type="ECO:0000256" key="1">
    <source>
        <dbReference type="ARBA" id="ARBA00022801"/>
    </source>
</evidence>
<dbReference type="Proteomes" id="UP001168613">
    <property type="component" value="Unassembled WGS sequence"/>
</dbReference>
<comment type="caution">
    <text evidence="4">The sequence shown here is derived from an EMBL/GenBank/DDBJ whole genome shotgun (WGS) entry which is preliminary data.</text>
</comment>
<dbReference type="CDD" id="cd24053">
    <property type="entry name" value="ASKHA_NBD_EcPPX-GppA-like"/>
    <property type="match status" value="1"/>
</dbReference>
<dbReference type="EMBL" id="JAJHNU010000005">
    <property type="protein sequence ID" value="MDN4122637.1"/>
    <property type="molecule type" value="Genomic_DNA"/>
</dbReference>
<evidence type="ECO:0000313" key="4">
    <source>
        <dbReference type="EMBL" id="MDN4122637.1"/>
    </source>
</evidence>
<dbReference type="RefSeq" id="WP_266123836.1">
    <property type="nucleotide sequence ID" value="NZ_JAJHNU010000005.1"/>
</dbReference>
<feature type="domain" description="Ppx/GppA phosphatase N-terminal" evidence="2">
    <location>
        <begin position="23"/>
        <end position="305"/>
    </location>
</feature>
<dbReference type="InterPro" id="IPR048950">
    <property type="entry name" value="Ppx_GppA_C"/>
</dbReference>
<sequence length="497" mass="55956">MDHLLAAVDLGSNSFRLSIGRVVINNGQAQIYAIDRLNESVRLAAGMGADKRISPDAIERAITILKRFNERLQGFHPNRVRAVATNTFRVACNLSEVLPKAEAALGFPIEVISGHEEARLIFSGISNELPPSEHRRLMIDIGGGSTEVIIGKGLKPQLLSSLYMGCVSFTDKFFDDGRITEERMNKAILAARRELEGIARQYKKTGWQEAYGSSGTAKGLIAILEENNYSAKGITLQGMEALKKRLIHDGKVDMDKLAGVKPHRAPVLAAGLAIMMAAFQELKIKNMLAGEGALRVGVLYDMLGRDSEQDQRLLTVQQLSKRYHVDARQAQRVERTTEVLFKQLGPHDPNDPDQIERLLEWAAELHEIGLSIAHTDYHKHTAYILEYADMPGFSKDEQTLLSFLTLGHQGRLSKLKRFEAPTSWWCAMLCLRLAVILMRRREDLDELPVRLVRKNNELMINAPKKWLERHPLTEYSLQTEQAEWEKMPLDVILNVHD</sequence>
<keyword evidence="1" id="KW-0378">Hydrolase</keyword>
<dbReference type="SUPFAM" id="SSF53067">
    <property type="entry name" value="Actin-like ATPase domain"/>
    <property type="match status" value="2"/>
</dbReference>
<reference evidence="4" key="1">
    <citation type="submission" date="2021-11" db="EMBL/GenBank/DDBJ databases">
        <title>Draft genome sequence of Alcaligenes endophyticus type strain CCUG 75668T.</title>
        <authorList>
            <person name="Salva-Serra F."/>
            <person name="Duran R.E."/>
            <person name="Seeger M."/>
            <person name="Moore E.R.B."/>
            <person name="Jaen-Luchoro D."/>
        </authorList>
    </citation>
    <scope>NUCLEOTIDE SEQUENCE</scope>
    <source>
        <strain evidence="4">CCUG 75668</strain>
    </source>
</reference>
<proteinExistence type="predicted"/>
<dbReference type="PANTHER" id="PTHR30005">
    <property type="entry name" value="EXOPOLYPHOSPHATASE"/>
    <property type="match status" value="1"/>
</dbReference>
<evidence type="ECO:0000259" key="2">
    <source>
        <dbReference type="Pfam" id="PF02541"/>
    </source>
</evidence>
<protein>
    <submittedName>
        <fullName evidence="4">Ppx/GppA family phosphatase</fullName>
    </submittedName>
</protein>
<evidence type="ECO:0000259" key="3">
    <source>
        <dbReference type="Pfam" id="PF21447"/>
    </source>
</evidence>